<keyword evidence="6" id="KW-1185">Reference proteome</keyword>
<dbReference type="PRINTS" id="PR00320">
    <property type="entry name" value="GPROTEINBRPT"/>
</dbReference>
<dbReference type="InterPro" id="IPR032847">
    <property type="entry name" value="PRPF17"/>
</dbReference>
<dbReference type="GeneID" id="90036145"/>
<dbReference type="EMBL" id="JBBJBU010000002">
    <property type="protein sequence ID" value="KAK7206742.1"/>
    <property type="molecule type" value="Genomic_DNA"/>
</dbReference>
<dbReference type="SUPFAM" id="SSF50978">
    <property type="entry name" value="WD40 repeat-like"/>
    <property type="match status" value="1"/>
</dbReference>
<feature type="repeat" description="WD" evidence="3">
    <location>
        <begin position="530"/>
        <end position="563"/>
    </location>
</feature>
<accession>A0ABR1FAF0</accession>
<dbReference type="PROSITE" id="PS50082">
    <property type="entry name" value="WD_REPEATS_2"/>
    <property type="match status" value="4"/>
</dbReference>
<dbReference type="PANTHER" id="PTHR43979:SF1">
    <property type="entry name" value="PRE-MRNA-PROCESSING FACTOR 17"/>
    <property type="match status" value="1"/>
</dbReference>
<dbReference type="InterPro" id="IPR015943">
    <property type="entry name" value="WD40/YVTN_repeat-like_dom_sf"/>
</dbReference>
<feature type="repeat" description="WD" evidence="3">
    <location>
        <begin position="398"/>
        <end position="430"/>
    </location>
</feature>
<dbReference type="Pfam" id="PF00400">
    <property type="entry name" value="WD40"/>
    <property type="match status" value="5"/>
</dbReference>
<feature type="repeat" description="WD" evidence="3">
    <location>
        <begin position="312"/>
        <end position="353"/>
    </location>
</feature>
<evidence type="ECO:0000313" key="6">
    <source>
        <dbReference type="Proteomes" id="UP001498771"/>
    </source>
</evidence>
<dbReference type="RefSeq" id="XP_064769775.1">
    <property type="nucleotide sequence ID" value="XM_064910633.1"/>
</dbReference>
<proteinExistence type="predicted"/>
<feature type="repeat" description="WD" evidence="3">
    <location>
        <begin position="268"/>
        <end position="301"/>
    </location>
</feature>
<evidence type="ECO:0000256" key="1">
    <source>
        <dbReference type="ARBA" id="ARBA00022574"/>
    </source>
</evidence>
<dbReference type="PANTHER" id="PTHR43979">
    <property type="entry name" value="PRE-MRNA-PROCESSING FACTOR 17"/>
    <property type="match status" value="1"/>
</dbReference>
<keyword evidence="1 3" id="KW-0853">WD repeat</keyword>
<evidence type="ECO:0000256" key="3">
    <source>
        <dbReference type="PROSITE-ProRule" id="PRU00221"/>
    </source>
</evidence>
<dbReference type="InterPro" id="IPR001680">
    <property type="entry name" value="WD40_rpt"/>
</dbReference>
<feature type="region of interest" description="Disordered" evidence="4">
    <location>
        <begin position="1"/>
        <end position="29"/>
    </location>
</feature>
<dbReference type="InterPro" id="IPR020472">
    <property type="entry name" value="WD40_PAC1"/>
</dbReference>
<dbReference type="Proteomes" id="UP001498771">
    <property type="component" value="Unassembled WGS sequence"/>
</dbReference>
<protein>
    <submittedName>
        <fullName evidence="5">WD40-repeat-containing domain protein</fullName>
    </submittedName>
</protein>
<gene>
    <name evidence="5" type="ORF">BZA70DRAFT_245923</name>
</gene>
<keyword evidence="2" id="KW-0677">Repeat</keyword>
<dbReference type="Gene3D" id="2.130.10.10">
    <property type="entry name" value="YVTN repeat-like/Quinoprotein amine dehydrogenase"/>
    <property type="match status" value="1"/>
</dbReference>
<evidence type="ECO:0000313" key="5">
    <source>
        <dbReference type="EMBL" id="KAK7206742.1"/>
    </source>
</evidence>
<dbReference type="PROSITE" id="PS50294">
    <property type="entry name" value="WD_REPEATS_REGION"/>
    <property type="match status" value="4"/>
</dbReference>
<feature type="region of interest" description="Disordered" evidence="4">
    <location>
        <begin position="155"/>
        <end position="221"/>
    </location>
</feature>
<sequence>MASESKEDGGGSPKQTPMPLESLPPLPQMAMAPISTFALEDNSQSQALMPRVTDKVVAYNPTYDELTRPFVGPANPKGDASLKRKNMLTGYAEEQAFNDAAFRVQHRTFKAMGYARDPSLNPANSSGFAGDEVRATENEGRDLLAIKTAKTEVEELKKKRQKKGDSGTLDGDNAYKGPWATYTDPNASSSEESSSEESEESEEEPQEAVTPKASDAPGFKEKTQFHGSSLYDYMGRTYMHVPRDLDFSLDKDPGEQECFIPKRRVHTWAGHKNGVTALRFFPRHGHLLLSSGMDNKVKIWDCYHDRELLRSYSGHSRTVKDICFSNDGTKFLSASYDSFVKLWDTETGQCISRFSTGAIPNCVKFNPDDDKQDQFVIGTSNNKIVQFDVNSGEVVQEYDHHLGPVNSILFVDENRRFMSSSDDKSLRVWEWQINVPIKFIADPMQHSMPTLALHPTGKYLTAQSLDNQILTFAATDRFKANRKKVFKGNNCAGYAIQMDFSPDGQYLMSGDSGGYACFWDWKTTKMKSKFKAHEKALTCIAAHPQETSKVVTAGLDSKIHYWD</sequence>
<organism evidence="5 6">
    <name type="scientific">Myxozyma melibiosi</name>
    <dbReference type="NCBI Taxonomy" id="54550"/>
    <lineage>
        <taxon>Eukaryota</taxon>
        <taxon>Fungi</taxon>
        <taxon>Dikarya</taxon>
        <taxon>Ascomycota</taxon>
        <taxon>Saccharomycotina</taxon>
        <taxon>Lipomycetes</taxon>
        <taxon>Lipomycetales</taxon>
        <taxon>Lipomycetaceae</taxon>
        <taxon>Myxozyma</taxon>
    </lineage>
</organism>
<comment type="caution">
    <text evidence="5">The sequence shown here is derived from an EMBL/GenBank/DDBJ whole genome shotgun (WGS) entry which is preliminary data.</text>
</comment>
<reference evidence="5 6" key="1">
    <citation type="submission" date="2024-03" db="EMBL/GenBank/DDBJ databases">
        <title>Genome-scale model development and genomic sequencing of the oleaginous clade Lipomyces.</title>
        <authorList>
            <consortium name="Lawrence Berkeley National Laboratory"/>
            <person name="Czajka J.J."/>
            <person name="Han Y."/>
            <person name="Kim J."/>
            <person name="Mondo S.J."/>
            <person name="Hofstad B.A."/>
            <person name="Robles A."/>
            <person name="Haridas S."/>
            <person name="Riley R."/>
            <person name="LaButti K."/>
            <person name="Pangilinan J."/>
            <person name="Andreopoulos W."/>
            <person name="Lipzen A."/>
            <person name="Yan J."/>
            <person name="Wang M."/>
            <person name="Ng V."/>
            <person name="Grigoriev I.V."/>
            <person name="Spatafora J.W."/>
            <person name="Magnuson J.K."/>
            <person name="Baker S.E."/>
            <person name="Pomraning K.R."/>
        </authorList>
    </citation>
    <scope>NUCLEOTIDE SEQUENCE [LARGE SCALE GENOMIC DNA]</scope>
    <source>
        <strain evidence="5 6">Phaff 52-87</strain>
    </source>
</reference>
<name>A0ABR1FAF0_9ASCO</name>
<dbReference type="CDD" id="cd00200">
    <property type="entry name" value="WD40"/>
    <property type="match status" value="1"/>
</dbReference>
<dbReference type="InterPro" id="IPR036322">
    <property type="entry name" value="WD40_repeat_dom_sf"/>
</dbReference>
<evidence type="ECO:0000256" key="4">
    <source>
        <dbReference type="SAM" id="MobiDB-lite"/>
    </source>
</evidence>
<feature type="compositionally biased region" description="Acidic residues" evidence="4">
    <location>
        <begin position="193"/>
        <end position="206"/>
    </location>
</feature>
<dbReference type="SMART" id="SM00320">
    <property type="entry name" value="WD40"/>
    <property type="match status" value="6"/>
</dbReference>
<evidence type="ECO:0000256" key="2">
    <source>
        <dbReference type="ARBA" id="ARBA00022737"/>
    </source>
</evidence>